<proteinExistence type="inferred from homology"/>
<evidence type="ECO:0000256" key="2">
    <source>
        <dbReference type="ARBA" id="ARBA00022803"/>
    </source>
</evidence>
<dbReference type="GO" id="GO:0006457">
    <property type="term" value="P:protein folding"/>
    <property type="evidence" value="ECO:0007669"/>
    <property type="project" value="TreeGrafter"/>
</dbReference>
<dbReference type="AlphaFoldDB" id="A0A2V3IWM5"/>
<evidence type="ECO:0000313" key="6">
    <source>
        <dbReference type="EMBL" id="PXF46546.1"/>
    </source>
</evidence>
<keyword evidence="7" id="KW-1185">Reference proteome</keyword>
<keyword evidence="2" id="KW-0802">TPR repeat</keyword>
<dbReference type="Pfam" id="PF18972">
    <property type="entry name" value="Wheel"/>
    <property type="match status" value="1"/>
</dbReference>
<dbReference type="CDD" id="cd21377">
    <property type="entry name" value="CTWD_Cns1-like"/>
    <property type="match status" value="1"/>
</dbReference>
<dbReference type="PANTHER" id="PTHR46035:SF1">
    <property type="entry name" value="TETRATRICOPEPTIDE REPEAT PROTEIN 4"/>
    <property type="match status" value="1"/>
</dbReference>
<dbReference type="InterPro" id="IPR011990">
    <property type="entry name" value="TPR-like_helical_dom_sf"/>
</dbReference>
<comment type="similarity">
    <text evidence="3">Belongs to the TTC4 family.</text>
</comment>
<dbReference type="SMART" id="SM00028">
    <property type="entry name" value="TPR"/>
    <property type="match status" value="2"/>
</dbReference>
<evidence type="ECO:0000256" key="1">
    <source>
        <dbReference type="ARBA" id="ARBA00022737"/>
    </source>
</evidence>
<sequence length="368" mass="42573">MNKPEHKEDWEDCPLFAPDGATIPKLEEGDAEHVSSALGALSHLLHDEESAEERSELLRDEGNRHFKRGKVGYKTAIHKYNAAIEAAKDIPDVLGPAYLNRAMAEYKLGNCGRALKDVEHCLRLTPSNIKAHYRAILCAMILEKHDVANRHIKQGLELSKGNAGDTHLFQTQRKIVEAKIEKQRRMNEARKSRESERQKERDSVAVMMEKRRIKCGAPLFAQQRRYTTSKAYREQGEWLWPVLLIYPDEVVECEMGDQSDYLEGVSEQVCMDEMIRQVFEYRPEWDVNRRYASVETLEVRYRRRWTRSIEELDEDSEDFCGSCLGQDEVGDWVSVQGNVTLGEVLERKDYIIPFFPVLYVVPKGVRLR</sequence>
<feature type="region of interest" description="Disordered" evidence="4">
    <location>
        <begin position="182"/>
        <end position="202"/>
    </location>
</feature>
<evidence type="ECO:0000313" key="7">
    <source>
        <dbReference type="Proteomes" id="UP000247409"/>
    </source>
</evidence>
<dbReference type="Proteomes" id="UP000247409">
    <property type="component" value="Unassembled WGS sequence"/>
</dbReference>
<dbReference type="OrthoDB" id="420195at2759"/>
<evidence type="ECO:0000256" key="4">
    <source>
        <dbReference type="SAM" id="MobiDB-lite"/>
    </source>
</evidence>
<evidence type="ECO:0000259" key="5">
    <source>
        <dbReference type="Pfam" id="PF18972"/>
    </source>
</evidence>
<dbReference type="GO" id="GO:0051879">
    <property type="term" value="F:Hsp90 protein binding"/>
    <property type="evidence" value="ECO:0007669"/>
    <property type="project" value="InterPro"/>
</dbReference>
<dbReference type="SUPFAM" id="SSF48452">
    <property type="entry name" value="TPR-like"/>
    <property type="match status" value="1"/>
</dbReference>
<evidence type="ECO:0000256" key="3">
    <source>
        <dbReference type="ARBA" id="ARBA00023602"/>
    </source>
</evidence>
<dbReference type="InterPro" id="IPR044059">
    <property type="entry name" value="Csn1/TTC4_wheel"/>
</dbReference>
<dbReference type="GO" id="GO:0005829">
    <property type="term" value="C:cytosol"/>
    <property type="evidence" value="ECO:0007669"/>
    <property type="project" value="TreeGrafter"/>
</dbReference>
<dbReference type="GO" id="GO:0005634">
    <property type="term" value="C:nucleus"/>
    <property type="evidence" value="ECO:0007669"/>
    <property type="project" value="TreeGrafter"/>
</dbReference>
<dbReference type="EMBL" id="NBIV01000036">
    <property type="protein sequence ID" value="PXF46546.1"/>
    <property type="molecule type" value="Genomic_DNA"/>
</dbReference>
<dbReference type="Gene3D" id="1.25.40.10">
    <property type="entry name" value="Tetratricopeptide repeat domain"/>
    <property type="match status" value="1"/>
</dbReference>
<dbReference type="InterPro" id="IPR019734">
    <property type="entry name" value="TPR_rpt"/>
</dbReference>
<comment type="caution">
    <text evidence="6">The sequence shown here is derived from an EMBL/GenBank/DDBJ whole genome shotgun (WGS) entry which is preliminary data.</text>
</comment>
<reference evidence="6 7" key="1">
    <citation type="journal article" date="2018" name="Mol. Biol. Evol.">
        <title>Analysis of the draft genome of the red seaweed Gracilariopsis chorda provides insights into genome size evolution in Rhodophyta.</title>
        <authorList>
            <person name="Lee J."/>
            <person name="Yang E.C."/>
            <person name="Graf L."/>
            <person name="Yang J.H."/>
            <person name="Qiu H."/>
            <person name="Zel Zion U."/>
            <person name="Chan C.X."/>
            <person name="Stephens T.G."/>
            <person name="Weber A.P.M."/>
            <person name="Boo G.H."/>
            <person name="Boo S.M."/>
            <person name="Kim K.M."/>
            <person name="Shin Y."/>
            <person name="Jung M."/>
            <person name="Lee S.J."/>
            <person name="Yim H.S."/>
            <person name="Lee J.H."/>
            <person name="Bhattacharya D."/>
            <person name="Yoon H.S."/>
        </authorList>
    </citation>
    <scope>NUCLEOTIDE SEQUENCE [LARGE SCALE GENOMIC DNA]</scope>
    <source>
        <strain evidence="6 7">SKKU-2015</strain>
        <tissue evidence="6">Whole body</tissue>
    </source>
</reference>
<gene>
    <name evidence="6" type="ORF">BWQ96_03674</name>
</gene>
<name>A0A2V3IWM5_9FLOR</name>
<organism evidence="6 7">
    <name type="scientific">Gracilariopsis chorda</name>
    <dbReference type="NCBI Taxonomy" id="448386"/>
    <lineage>
        <taxon>Eukaryota</taxon>
        <taxon>Rhodophyta</taxon>
        <taxon>Florideophyceae</taxon>
        <taxon>Rhodymeniophycidae</taxon>
        <taxon>Gracilariales</taxon>
        <taxon>Gracilariaceae</taxon>
        <taxon>Gracilariopsis</taxon>
    </lineage>
</organism>
<accession>A0A2V3IWM5</accession>
<dbReference type="GO" id="GO:0030544">
    <property type="term" value="F:Hsp70 protein binding"/>
    <property type="evidence" value="ECO:0007669"/>
    <property type="project" value="TreeGrafter"/>
</dbReference>
<protein>
    <submittedName>
        <fullName evidence="6">Tetratricopeptide repeat protein 4-like</fullName>
    </submittedName>
</protein>
<dbReference type="STRING" id="448386.A0A2V3IWM5"/>
<dbReference type="PANTHER" id="PTHR46035">
    <property type="entry name" value="TETRATRICOPEPTIDE REPEAT PROTEIN 4"/>
    <property type="match status" value="1"/>
</dbReference>
<keyword evidence="1" id="KW-0677">Repeat</keyword>
<feature type="domain" description="Cns1/TTC4 wheel" evidence="5">
    <location>
        <begin position="236"/>
        <end position="299"/>
    </location>
</feature>